<feature type="chain" id="PRO_5038393007" evidence="3">
    <location>
        <begin position="23"/>
        <end position="161"/>
    </location>
</feature>
<dbReference type="Pfam" id="PF00545">
    <property type="entry name" value="Ribonuclease"/>
    <property type="match status" value="1"/>
</dbReference>
<dbReference type="AlphaFoldDB" id="A0A941EWL8"/>
<evidence type="ECO:0000313" key="5">
    <source>
        <dbReference type="Proteomes" id="UP000675781"/>
    </source>
</evidence>
<dbReference type="SUPFAM" id="SSF53933">
    <property type="entry name" value="Microbial ribonucleases"/>
    <property type="match status" value="1"/>
</dbReference>
<dbReference type="GO" id="GO:0016787">
    <property type="term" value="F:hydrolase activity"/>
    <property type="evidence" value="ECO:0007669"/>
    <property type="project" value="UniProtKB-KW"/>
</dbReference>
<dbReference type="InterPro" id="IPR016191">
    <property type="entry name" value="Ribonuclease/ribotoxin"/>
</dbReference>
<gene>
    <name evidence="4" type="ORF">KDL01_35575</name>
</gene>
<evidence type="ECO:0000256" key="3">
    <source>
        <dbReference type="SAM" id="SignalP"/>
    </source>
</evidence>
<proteinExistence type="predicted"/>
<feature type="signal peptide" evidence="3">
    <location>
        <begin position="1"/>
        <end position="22"/>
    </location>
</feature>
<dbReference type="EMBL" id="JAGSOG010000312">
    <property type="protein sequence ID" value="MBR7838643.1"/>
    <property type="molecule type" value="Genomic_DNA"/>
</dbReference>
<reference evidence="4" key="1">
    <citation type="submission" date="2021-04" db="EMBL/GenBank/DDBJ databases">
        <title>Genome based classification of Actinospica acidithermotolerans sp. nov., an actinobacterium isolated from an Indonesian hot spring.</title>
        <authorList>
            <person name="Kusuma A.B."/>
            <person name="Putra K.E."/>
            <person name="Nafisah S."/>
            <person name="Loh J."/>
            <person name="Nouioui I."/>
            <person name="Goodfellow M."/>
        </authorList>
    </citation>
    <scope>NUCLEOTIDE SEQUENCE</scope>
    <source>
        <strain evidence="4">CSCA 57</strain>
    </source>
</reference>
<evidence type="ECO:0000256" key="2">
    <source>
        <dbReference type="ARBA" id="ARBA00022801"/>
    </source>
</evidence>
<comment type="caution">
    <text evidence="4">The sequence shown here is derived from an EMBL/GenBank/DDBJ whole genome shotgun (WGS) entry which is preliminary data.</text>
</comment>
<name>A0A941EWL8_9ACTN</name>
<dbReference type="GO" id="GO:0004521">
    <property type="term" value="F:RNA endonuclease activity"/>
    <property type="evidence" value="ECO:0007669"/>
    <property type="project" value="InterPro"/>
</dbReference>
<keyword evidence="3" id="KW-0732">Signal</keyword>
<evidence type="ECO:0000256" key="1">
    <source>
        <dbReference type="ARBA" id="ARBA00022722"/>
    </source>
</evidence>
<protein>
    <submittedName>
        <fullName evidence="4">Ribonuclease N</fullName>
    </submittedName>
</protein>
<dbReference type="InterPro" id="IPR000026">
    <property type="entry name" value="N1-like"/>
</dbReference>
<sequence length="161" mass="16609">MDRIKRSSLVIAAVLAAWPLAACSAASTQSAGRVVEVDGTACSSAVPPPPGMTVLTLAQLPATAISTLKLIAVGGPYPYDEDGTVFGNYQRLLPREPVDYYHEFTVAGTAAAGRGPRRVVTGAGGQDYYTPDHYVSFDWISCAAPAGPAAAGPPVASQTSR</sequence>
<dbReference type="RefSeq" id="WP_212533096.1">
    <property type="nucleotide sequence ID" value="NZ_JAGSOG010000312.1"/>
</dbReference>
<evidence type="ECO:0000313" key="4">
    <source>
        <dbReference type="EMBL" id="MBR7838643.1"/>
    </source>
</evidence>
<dbReference type="GO" id="GO:0003723">
    <property type="term" value="F:RNA binding"/>
    <property type="evidence" value="ECO:0007669"/>
    <property type="project" value="InterPro"/>
</dbReference>
<organism evidence="4 5">
    <name type="scientific">Actinospica durhamensis</name>
    <dbReference type="NCBI Taxonomy" id="1508375"/>
    <lineage>
        <taxon>Bacteria</taxon>
        <taxon>Bacillati</taxon>
        <taxon>Actinomycetota</taxon>
        <taxon>Actinomycetes</taxon>
        <taxon>Catenulisporales</taxon>
        <taxon>Actinospicaceae</taxon>
        <taxon>Actinospica</taxon>
    </lineage>
</organism>
<dbReference type="Proteomes" id="UP000675781">
    <property type="component" value="Unassembled WGS sequence"/>
</dbReference>
<keyword evidence="5" id="KW-1185">Reference proteome</keyword>
<keyword evidence="1" id="KW-0540">Nuclease</keyword>
<accession>A0A941EWL8</accession>
<keyword evidence="2" id="KW-0378">Hydrolase</keyword>
<dbReference type="Gene3D" id="3.10.450.30">
    <property type="entry name" value="Microbial ribonucleases"/>
    <property type="match status" value="1"/>
</dbReference>